<dbReference type="InterPro" id="IPR054352">
    <property type="entry name" value="ACT_Aspartokinase"/>
</dbReference>
<dbReference type="InterPro" id="IPR045865">
    <property type="entry name" value="ACT-like_dom_sf"/>
</dbReference>
<accession>A0ABT7HHA4</accession>
<evidence type="ECO:0000256" key="9">
    <source>
        <dbReference type="ARBA" id="ARBA00022840"/>
    </source>
</evidence>
<evidence type="ECO:0000256" key="4">
    <source>
        <dbReference type="ARBA" id="ARBA00010122"/>
    </source>
</evidence>
<keyword evidence="5 13" id="KW-0028">Amino-acid biosynthesis</keyword>
<evidence type="ECO:0000256" key="2">
    <source>
        <dbReference type="ARBA" id="ARBA00004986"/>
    </source>
</evidence>
<comment type="similarity">
    <text evidence="4 12">Belongs to the aspartokinase family.</text>
</comment>
<dbReference type="Pfam" id="PF01842">
    <property type="entry name" value="ACT"/>
    <property type="match status" value="1"/>
</dbReference>
<evidence type="ECO:0000256" key="13">
    <source>
        <dbReference type="RuleBase" id="RU004249"/>
    </source>
</evidence>
<dbReference type="InterPro" id="IPR001048">
    <property type="entry name" value="Asp/Glu/Uridylate_kinase"/>
</dbReference>
<dbReference type="Pfam" id="PF22468">
    <property type="entry name" value="ACT_9"/>
    <property type="match status" value="1"/>
</dbReference>
<comment type="pathway">
    <text evidence="3 13">Amino-acid biosynthesis; L-threonine biosynthesis; L-threonine from L-aspartate: step 1/5.</text>
</comment>
<dbReference type="NCBIfam" id="NF005155">
    <property type="entry name" value="PRK06635.1-4"/>
    <property type="match status" value="1"/>
</dbReference>
<evidence type="ECO:0000256" key="12">
    <source>
        <dbReference type="RuleBase" id="RU003448"/>
    </source>
</evidence>
<dbReference type="NCBIfam" id="NF005154">
    <property type="entry name" value="PRK06635.1-2"/>
    <property type="match status" value="1"/>
</dbReference>
<evidence type="ECO:0000259" key="14">
    <source>
        <dbReference type="PROSITE" id="PS51671"/>
    </source>
</evidence>
<dbReference type="SUPFAM" id="SSF55021">
    <property type="entry name" value="ACT-like"/>
    <property type="match status" value="2"/>
</dbReference>
<dbReference type="GO" id="GO:0004072">
    <property type="term" value="F:aspartate kinase activity"/>
    <property type="evidence" value="ECO:0007669"/>
    <property type="project" value="UniProtKB-EC"/>
</dbReference>
<evidence type="ECO:0000256" key="10">
    <source>
        <dbReference type="ARBA" id="ARBA00023154"/>
    </source>
</evidence>
<keyword evidence="6 12" id="KW-0808">Transferase</keyword>
<dbReference type="Gene3D" id="3.40.1160.10">
    <property type="entry name" value="Acetylglutamate kinase-like"/>
    <property type="match status" value="1"/>
</dbReference>
<dbReference type="PANTHER" id="PTHR21499">
    <property type="entry name" value="ASPARTATE KINASE"/>
    <property type="match status" value="1"/>
</dbReference>
<name>A0ABT7HHA4_9GAMM</name>
<dbReference type="EC" id="2.7.2.4" evidence="12"/>
<evidence type="ECO:0000256" key="3">
    <source>
        <dbReference type="ARBA" id="ARBA00005139"/>
    </source>
</evidence>
<dbReference type="NCBIfam" id="TIGR00656">
    <property type="entry name" value="asp_kin_monofn"/>
    <property type="match status" value="1"/>
</dbReference>
<dbReference type="PROSITE" id="PS00324">
    <property type="entry name" value="ASPARTOKINASE"/>
    <property type="match status" value="1"/>
</dbReference>
<dbReference type="CDD" id="cd04261">
    <property type="entry name" value="AAK_AKii-LysC-BS"/>
    <property type="match status" value="1"/>
</dbReference>
<dbReference type="PANTHER" id="PTHR21499:SF3">
    <property type="entry name" value="ASPARTOKINASE"/>
    <property type="match status" value="1"/>
</dbReference>
<dbReference type="PROSITE" id="PS51671">
    <property type="entry name" value="ACT"/>
    <property type="match status" value="2"/>
</dbReference>
<dbReference type="EMBL" id="JASSQD010000005">
    <property type="protein sequence ID" value="MDK9559742.1"/>
    <property type="molecule type" value="Genomic_DNA"/>
</dbReference>
<comment type="pathway">
    <text evidence="2 13">Amino-acid biosynthesis; L-methionine biosynthesis via de novo pathway; L-homoserine from L-aspartate: step 1/3.</text>
</comment>
<dbReference type="Pfam" id="PF00696">
    <property type="entry name" value="AA_kinase"/>
    <property type="match status" value="1"/>
</dbReference>
<comment type="caution">
    <text evidence="15">The sequence shown here is derived from an EMBL/GenBank/DDBJ whole genome shotgun (WGS) entry which is preliminary data.</text>
</comment>
<sequence length="412" mass="44833">MALLVQKFGGTSVGTTERIEAVADKVSRFRKEGHDVVVVVSAMSGETNRLIALASNIMEEPTPREMDVLVSTGEQVTIALLSMALQKRGCDARSYTGSQVRIVTDSTHTKARIKQIDEQRMREDLDAGRVVVVAGFQGIDECGNITTLGRGGSDTTAVALAAALKADECQIYTDVDGVYTTDPRVVDSARRLDRITFEEMIEMASLGSKVLQIRSVEFAGKYNVPLRVLSSFQEGEGTLITLEDENAMEQPVVSGIAFNRDEAKLTIVGVPDTPGSALRILKPVSDANIEVDMIVQNVGEDNKTAFTFTVHRNDFKRAKEVLQRVSDELGAREVGGDSKIAKVSIVGVGMRSHAGVATRMFEALSHEGINIQMISTSEIKISVVIDEKYLELAVRALHSEFELDKPAVEEEV</sequence>
<dbReference type="NCBIfam" id="TIGR00657">
    <property type="entry name" value="asp_kinases"/>
    <property type="match status" value="1"/>
</dbReference>
<gene>
    <name evidence="15" type="ORF">QQF73_19070</name>
</gene>
<comment type="catalytic activity">
    <reaction evidence="11 12">
        <text>L-aspartate + ATP = 4-phospho-L-aspartate + ADP</text>
        <dbReference type="Rhea" id="RHEA:23776"/>
        <dbReference type="ChEBI" id="CHEBI:29991"/>
        <dbReference type="ChEBI" id="CHEBI:30616"/>
        <dbReference type="ChEBI" id="CHEBI:57535"/>
        <dbReference type="ChEBI" id="CHEBI:456216"/>
        <dbReference type="EC" id="2.7.2.4"/>
    </reaction>
</comment>
<keyword evidence="7" id="KW-0547">Nucleotide-binding</keyword>
<dbReference type="CDD" id="cd04913">
    <property type="entry name" value="ACT_AKii-LysC-BS-like_1"/>
    <property type="match status" value="1"/>
</dbReference>
<dbReference type="InterPro" id="IPR018042">
    <property type="entry name" value="Aspartate_kinase_CS"/>
</dbReference>
<feature type="domain" description="ACT" evidence="14">
    <location>
        <begin position="345"/>
        <end position="412"/>
    </location>
</feature>
<dbReference type="InterPro" id="IPR002912">
    <property type="entry name" value="ACT_dom"/>
</dbReference>
<comment type="pathway">
    <text evidence="1 13">Amino-acid biosynthesis; L-lysine biosynthesis via DAP pathway; (S)-tetrahydrodipicolinate from L-aspartate: step 1/4.</text>
</comment>
<dbReference type="PIRSF" id="PIRSF000726">
    <property type="entry name" value="Asp_kin"/>
    <property type="match status" value="1"/>
</dbReference>
<keyword evidence="8 12" id="KW-0418">Kinase</keyword>
<evidence type="ECO:0000256" key="1">
    <source>
        <dbReference type="ARBA" id="ARBA00004766"/>
    </source>
</evidence>
<dbReference type="InterPro" id="IPR001341">
    <property type="entry name" value="Asp_kinase"/>
</dbReference>
<evidence type="ECO:0000313" key="16">
    <source>
        <dbReference type="Proteomes" id="UP001223547"/>
    </source>
</evidence>
<dbReference type="InterPro" id="IPR005260">
    <property type="entry name" value="Asp_kin_monofn"/>
</dbReference>
<keyword evidence="16" id="KW-1185">Reference proteome</keyword>
<dbReference type="Proteomes" id="UP001223547">
    <property type="component" value="Unassembled WGS sequence"/>
</dbReference>
<keyword evidence="9" id="KW-0067">ATP-binding</keyword>
<evidence type="ECO:0000256" key="11">
    <source>
        <dbReference type="ARBA" id="ARBA00047872"/>
    </source>
</evidence>
<dbReference type="SUPFAM" id="SSF53633">
    <property type="entry name" value="Carbamate kinase-like"/>
    <property type="match status" value="1"/>
</dbReference>
<dbReference type="RefSeq" id="WP_219865295.1">
    <property type="nucleotide sequence ID" value="NZ_JASSQD010000005.1"/>
</dbReference>
<protein>
    <recommendedName>
        <fullName evidence="12">Aspartokinase</fullName>
        <ecNumber evidence="12">2.7.2.4</ecNumber>
    </recommendedName>
</protein>
<feature type="domain" description="ACT" evidence="14">
    <location>
        <begin position="265"/>
        <end position="339"/>
    </location>
</feature>
<dbReference type="InterPro" id="IPR041740">
    <property type="entry name" value="AKii-LysC-BS"/>
</dbReference>
<evidence type="ECO:0000256" key="8">
    <source>
        <dbReference type="ARBA" id="ARBA00022777"/>
    </source>
</evidence>
<reference evidence="15 16" key="1">
    <citation type="submission" date="2023-05" db="EMBL/GenBank/DDBJ databases">
        <title>Marinobacter albus sp. nov., a marine bacterium isolated from sand in a coastal intertidal zone of huludao.</title>
        <authorList>
            <person name="Deng T."/>
        </authorList>
    </citation>
    <scope>NUCLEOTIDE SEQUENCE [LARGE SCALE GENOMIC DNA]</scope>
    <source>
        <strain evidence="15 16">M216</strain>
    </source>
</reference>
<evidence type="ECO:0000313" key="15">
    <source>
        <dbReference type="EMBL" id="MDK9559742.1"/>
    </source>
</evidence>
<dbReference type="InterPro" id="IPR036393">
    <property type="entry name" value="AceGlu_kinase-like_sf"/>
</dbReference>
<keyword evidence="10" id="KW-0457">Lysine biosynthesis</keyword>
<organism evidence="15 16">
    <name type="scientific">Marinobacter albus</name>
    <dbReference type="NCBI Taxonomy" id="3030833"/>
    <lineage>
        <taxon>Bacteria</taxon>
        <taxon>Pseudomonadati</taxon>
        <taxon>Pseudomonadota</taxon>
        <taxon>Gammaproteobacteria</taxon>
        <taxon>Pseudomonadales</taxon>
        <taxon>Marinobacteraceae</taxon>
        <taxon>Marinobacter</taxon>
    </lineage>
</organism>
<dbReference type="CDD" id="cd04923">
    <property type="entry name" value="ACT_AK-LysC-DapG-like_2"/>
    <property type="match status" value="1"/>
</dbReference>
<evidence type="ECO:0000256" key="5">
    <source>
        <dbReference type="ARBA" id="ARBA00022605"/>
    </source>
</evidence>
<evidence type="ECO:0000256" key="6">
    <source>
        <dbReference type="ARBA" id="ARBA00022679"/>
    </source>
</evidence>
<dbReference type="Gene3D" id="3.30.2130.10">
    <property type="entry name" value="VC0802-like"/>
    <property type="match status" value="1"/>
</dbReference>
<proteinExistence type="inferred from homology"/>
<evidence type="ECO:0000256" key="7">
    <source>
        <dbReference type="ARBA" id="ARBA00022741"/>
    </source>
</evidence>